<evidence type="ECO:0000313" key="2">
    <source>
        <dbReference type="EMBL" id="KAB1317898.1"/>
    </source>
</evidence>
<evidence type="ECO:0000313" key="3">
    <source>
        <dbReference type="Proteomes" id="UP000323717"/>
    </source>
</evidence>
<sequence>MGILNLFRRRIKDPELCRLRDLLAIVYASGEMTTKERSTILEITTKHNISNSKFHQMLEMNPDSVQDAYPITQKEKDEYLHELVYLMVVNGKHTMRAVNYAEFIAQKMGYNSQDVHEMIEIVSSCPIHNSTKKKSTQWQVKSTRDFSQEEINAVSQAIVVSSQYGNSIQFTLKTGATTYIPLDLSSNLTTGTIIDITKVKLLTLEKDGECDIYRVLPI</sequence>
<proteinExistence type="predicted"/>
<protein>
    <recommendedName>
        <fullName evidence="5">TerB family tellurite resistance protein</fullName>
    </recommendedName>
</protein>
<accession>A0A5M5C284</accession>
<dbReference type="Proteomes" id="UP000323717">
    <property type="component" value="Unassembled WGS sequence"/>
</dbReference>
<gene>
    <name evidence="2" type="ORF">F3B53_26080</name>
    <name evidence="1" type="ORF">F3D71_13320</name>
</gene>
<organism evidence="1 3">
    <name type="scientific">Bacteroides ovatus</name>
    <dbReference type="NCBI Taxonomy" id="28116"/>
    <lineage>
        <taxon>Bacteria</taxon>
        <taxon>Pseudomonadati</taxon>
        <taxon>Bacteroidota</taxon>
        <taxon>Bacteroidia</taxon>
        <taxon>Bacteroidales</taxon>
        <taxon>Bacteroidaceae</taxon>
        <taxon>Bacteroides</taxon>
    </lineage>
</organism>
<dbReference type="Proteomes" id="UP000375690">
    <property type="component" value="Unassembled WGS sequence"/>
</dbReference>
<dbReference type="AlphaFoldDB" id="A0A5M5C284"/>
<evidence type="ECO:0000313" key="1">
    <source>
        <dbReference type="EMBL" id="KAA3951272.1"/>
    </source>
</evidence>
<dbReference type="EMBL" id="VWFC01000072">
    <property type="protein sequence ID" value="KAB1317898.1"/>
    <property type="molecule type" value="Genomic_DNA"/>
</dbReference>
<reference evidence="3 4" key="1">
    <citation type="journal article" date="2019" name="Nat. Med.">
        <title>A library of human gut bacterial isolates paired with longitudinal multiomics data enables mechanistic microbiome research.</title>
        <authorList>
            <person name="Poyet M."/>
            <person name="Groussin M."/>
            <person name="Gibbons S.M."/>
            <person name="Avila-Pacheco J."/>
            <person name="Jiang X."/>
            <person name="Kearney S.M."/>
            <person name="Perrotta A.R."/>
            <person name="Berdy B."/>
            <person name="Zhao S."/>
            <person name="Lieberman T.D."/>
            <person name="Swanson P.K."/>
            <person name="Smith M."/>
            <person name="Roesemann S."/>
            <person name="Alexander J.E."/>
            <person name="Rich S.A."/>
            <person name="Livny J."/>
            <person name="Vlamakis H."/>
            <person name="Clish C."/>
            <person name="Bullock K."/>
            <person name="Deik A."/>
            <person name="Scott J."/>
            <person name="Pierce K.A."/>
            <person name="Xavier R.J."/>
            <person name="Alm E.J."/>
        </authorList>
    </citation>
    <scope>NUCLEOTIDE SEQUENCE [LARGE SCALE GENOMIC DNA]</scope>
    <source>
        <strain evidence="1 3">BIOML-A163</strain>
        <strain evidence="2 4">BIOML-A2</strain>
    </source>
</reference>
<evidence type="ECO:0008006" key="5">
    <source>
        <dbReference type="Google" id="ProtNLM"/>
    </source>
</evidence>
<dbReference type="RefSeq" id="WP_008774756.1">
    <property type="nucleotide sequence ID" value="NZ_CP113514.1"/>
</dbReference>
<comment type="caution">
    <text evidence="1">The sequence shown here is derived from an EMBL/GenBank/DDBJ whole genome shotgun (WGS) entry which is preliminary data.</text>
</comment>
<name>A0A5M5C284_BACOV</name>
<dbReference type="EMBL" id="VWLE01000175">
    <property type="protein sequence ID" value="KAA3951272.1"/>
    <property type="molecule type" value="Genomic_DNA"/>
</dbReference>
<dbReference type="InterPro" id="IPR029024">
    <property type="entry name" value="TerB-like"/>
</dbReference>
<dbReference type="SUPFAM" id="SSF158682">
    <property type="entry name" value="TerB-like"/>
    <property type="match status" value="1"/>
</dbReference>
<evidence type="ECO:0000313" key="4">
    <source>
        <dbReference type="Proteomes" id="UP000375690"/>
    </source>
</evidence>